<sequence length="108" mass="12453">MDIHLGMQNHLQKHSLSPPKSFHISAGLGAYAALFVPWTSKRLMNVYGSKIAGIKNLGQQESINFLHEYIEEDAPTKRHIRVSKLEEWSYEFDIFEAMSTWEQTFLKG</sequence>
<organism evidence="1 2">
    <name type="scientific">Papaver somniferum</name>
    <name type="common">Opium poppy</name>
    <dbReference type="NCBI Taxonomy" id="3469"/>
    <lineage>
        <taxon>Eukaryota</taxon>
        <taxon>Viridiplantae</taxon>
        <taxon>Streptophyta</taxon>
        <taxon>Embryophyta</taxon>
        <taxon>Tracheophyta</taxon>
        <taxon>Spermatophyta</taxon>
        <taxon>Magnoliopsida</taxon>
        <taxon>Ranunculales</taxon>
        <taxon>Papaveraceae</taxon>
        <taxon>Papaveroideae</taxon>
        <taxon>Papaver</taxon>
    </lineage>
</organism>
<dbReference type="EMBL" id="CM010724">
    <property type="protein sequence ID" value="RZC80436.1"/>
    <property type="molecule type" value="Genomic_DNA"/>
</dbReference>
<name>A0A4Y7L5G8_PAPSO</name>
<evidence type="ECO:0000313" key="1">
    <source>
        <dbReference type="EMBL" id="RZC80436.1"/>
    </source>
</evidence>
<gene>
    <name evidence="1" type="ORF">C5167_043003</name>
</gene>
<proteinExistence type="predicted"/>
<dbReference type="Gramene" id="RZC80436">
    <property type="protein sequence ID" value="RZC80436"/>
    <property type="gene ID" value="C5167_043003"/>
</dbReference>
<keyword evidence="2" id="KW-1185">Reference proteome</keyword>
<reference evidence="1 2" key="1">
    <citation type="journal article" date="2018" name="Science">
        <title>The opium poppy genome and morphinan production.</title>
        <authorList>
            <person name="Guo L."/>
            <person name="Winzer T."/>
            <person name="Yang X."/>
            <person name="Li Y."/>
            <person name="Ning Z."/>
            <person name="He Z."/>
            <person name="Teodor R."/>
            <person name="Lu Y."/>
            <person name="Bowser T.A."/>
            <person name="Graham I.A."/>
            <person name="Ye K."/>
        </authorList>
    </citation>
    <scope>NUCLEOTIDE SEQUENCE [LARGE SCALE GENOMIC DNA]</scope>
    <source>
        <strain evidence="2">cv. HN1</strain>
        <tissue evidence="1">Leaves</tissue>
    </source>
</reference>
<dbReference type="AlphaFoldDB" id="A0A4Y7L5G8"/>
<accession>A0A4Y7L5G8</accession>
<evidence type="ECO:0000313" key="2">
    <source>
        <dbReference type="Proteomes" id="UP000316621"/>
    </source>
</evidence>
<protein>
    <submittedName>
        <fullName evidence="1">Uncharacterized protein</fullName>
    </submittedName>
</protein>
<dbReference type="Proteomes" id="UP000316621">
    <property type="component" value="Chromosome 10"/>
</dbReference>